<sequence>MISGLPPALLFLAGAAVVPLLPQRFKQAFMLALPLFALYALYVTPLGTYWSFSFLDYQIVLMKLDRLSRVFAYIFLIISVIGLLFALKVEDDLQHSAALVYAGGALGVTLCGDWFSLYVYWEFMAVASTFLILARRTPQARRASLRYILVHLFGGLLLFAGIMLLLAGGGGIAIGALKLEGPAAWLIFLGIALNAAIPPLHPWLKDAYPEATPTGAVFLSAFTTKSAVYLMCRTFAGAEVLIWVGAIMTIFPIFYAVLENDIRRVLSYSLMNQVGYMMCGIGIGTTLAINGTVGHAFCHILYKALLFMAAGSVLTMTGRIRCTDLGGLYKTMPLTAVFCMVGSASISAFPLFSGFVSKSMIVSAAGLQHLTTIWFMLQFASVGVIDHAGIKVPYFTFFGHDSGVRASDPPWNMTWAMGIAAVFCLGLGVFPQPLYALLPFPVDYAPYTGAHVVGQLQLLLFGALAFVLLIYSGYYPAEIRAINLDFDWFYRKGGRAFYRLVDWGLNGVNAAGERWLVNGLTGSINRFARQAPAITAKLVLVPVWWLFRVRGWPLERRKRELERGFARGALPVGVGAMAALMMLLVLYLLA</sequence>
<dbReference type="Pfam" id="PF00361">
    <property type="entry name" value="Proton_antipo_M"/>
    <property type="match status" value="1"/>
</dbReference>
<evidence type="ECO:0000256" key="1">
    <source>
        <dbReference type="ARBA" id="ARBA00004651"/>
    </source>
</evidence>
<evidence type="ECO:0000313" key="10">
    <source>
        <dbReference type="EMBL" id="BEQ16066.1"/>
    </source>
</evidence>
<evidence type="ECO:0000256" key="2">
    <source>
        <dbReference type="ARBA" id="ARBA00022475"/>
    </source>
</evidence>
<feature type="transmembrane region" description="Helical" evidence="8">
    <location>
        <begin position="458"/>
        <end position="477"/>
    </location>
</feature>
<accession>A0AAU9EFY7</accession>
<evidence type="ECO:0000256" key="3">
    <source>
        <dbReference type="ARBA" id="ARBA00022692"/>
    </source>
</evidence>
<feature type="transmembrane region" description="Helical" evidence="8">
    <location>
        <begin position="240"/>
        <end position="258"/>
    </location>
</feature>
<name>A0AAU9EFY7_9BACT</name>
<keyword evidence="11" id="KW-1185">Reference proteome</keyword>
<evidence type="ECO:0000256" key="8">
    <source>
        <dbReference type="SAM" id="Phobius"/>
    </source>
</evidence>
<dbReference type="EMBL" id="AP028679">
    <property type="protein sequence ID" value="BEQ16066.1"/>
    <property type="molecule type" value="Genomic_DNA"/>
</dbReference>
<dbReference type="PRINTS" id="PR01434">
    <property type="entry name" value="NADHDHGNASE5"/>
</dbReference>
<feature type="transmembrane region" description="Helical" evidence="8">
    <location>
        <begin position="332"/>
        <end position="352"/>
    </location>
</feature>
<feature type="transmembrane region" description="Helical" evidence="8">
    <location>
        <begin position="67"/>
        <end position="87"/>
    </location>
</feature>
<proteinExistence type="predicted"/>
<feature type="transmembrane region" description="Helical" evidence="8">
    <location>
        <begin position="32"/>
        <end position="55"/>
    </location>
</feature>
<evidence type="ECO:0000256" key="6">
    <source>
        <dbReference type="ARBA" id="ARBA00023136"/>
    </source>
</evidence>
<keyword evidence="4 8" id="KW-1133">Transmembrane helix</keyword>
<reference evidence="11" key="1">
    <citation type="journal article" date="2023" name="Arch. Microbiol.">
        <title>Desulfoferula mesophilus gen. nov. sp. nov., a mesophilic sulfate-reducing bacterium isolated from a brackish lake sediment.</title>
        <authorList>
            <person name="Watanabe T."/>
            <person name="Yabe T."/>
            <person name="Tsuji J.M."/>
            <person name="Fukui M."/>
        </authorList>
    </citation>
    <scope>NUCLEOTIDE SEQUENCE [LARGE SCALE GENOMIC DNA]</scope>
    <source>
        <strain evidence="11">12FAK</strain>
    </source>
</reference>
<feature type="transmembrane region" description="Helical" evidence="8">
    <location>
        <begin position="147"/>
        <end position="177"/>
    </location>
</feature>
<feature type="transmembrane region" description="Helical" evidence="8">
    <location>
        <begin position="183"/>
        <end position="200"/>
    </location>
</feature>
<evidence type="ECO:0000313" key="11">
    <source>
        <dbReference type="Proteomes" id="UP001366166"/>
    </source>
</evidence>
<feature type="transmembrane region" description="Helical" evidence="8">
    <location>
        <begin position="270"/>
        <end position="289"/>
    </location>
</feature>
<feature type="transmembrane region" description="Helical" evidence="8">
    <location>
        <begin position="568"/>
        <end position="589"/>
    </location>
</feature>
<keyword evidence="2" id="KW-1003">Cell membrane</keyword>
<evidence type="ECO:0000256" key="7">
    <source>
        <dbReference type="RuleBase" id="RU000320"/>
    </source>
</evidence>
<feature type="transmembrane region" description="Helical" evidence="8">
    <location>
        <begin position="415"/>
        <end position="438"/>
    </location>
</feature>
<feature type="transmembrane region" description="Helical" evidence="8">
    <location>
        <begin position="301"/>
        <end position="320"/>
    </location>
</feature>
<feature type="domain" description="NADH:quinone oxidoreductase/Mrp antiporter transmembrane" evidence="9">
    <location>
        <begin position="112"/>
        <end position="381"/>
    </location>
</feature>
<dbReference type="PANTHER" id="PTHR42682:SF4">
    <property type="entry name" value="NADH-UBIQUINONE_PLASTOQUINONE"/>
    <property type="match status" value="1"/>
</dbReference>
<organism evidence="10 11">
    <name type="scientific">Desulfoferula mesophila</name>
    <dbReference type="NCBI Taxonomy" id="3058419"/>
    <lineage>
        <taxon>Bacteria</taxon>
        <taxon>Pseudomonadati</taxon>
        <taxon>Thermodesulfobacteriota</taxon>
        <taxon>Desulfarculia</taxon>
        <taxon>Desulfarculales</taxon>
        <taxon>Desulfarculaceae</taxon>
        <taxon>Desulfoferula</taxon>
    </lineage>
</organism>
<dbReference type="Proteomes" id="UP001366166">
    <property type="component" value="Chromosome"/>
</dbReference>
<keyword evidence="6 8" id="KW-0472">Membrane</keyword>
<feature type="transmembrane region" description="Helical" evidence="8">
    <location>
        <begin position="373"/>
        <end position="395"/>
    </location>
</feature>
<dbReference type="GO" id="GO:0005886">
    <property type="term" value="C:plasma membrane"/>
    <property type="evidence" value="ECO:0007669"/>
    <property type="project" value="UniProtKB-SubCell"/>
</dbReference>
<evidence type="ECO:0000256" key="5">
    <source>
        <dbReference type="ARBA" id="ARBA00023002"/>
    </source>
</evidence>
<dbReference type="InterPro" id="IPR052175">
    <property type="entry name" value="ComplexI-like_HydComp"/>
</dbReference>
<dbReference type="GO" id="GO:0016491">
    <property type="term" value="F:oxidoreductase activity"/>
    <property type="evidence" value="ECO:0007669"/>
    <property type="project" value="UniProtKB-KW"/>
</dbReference>
<evidence type="ECO:0000256" key="4">
    <source>
        <dbReference type="ARBA" id="ARBA00022989"/>
    </source>
</evidence>
<comment type="subcellular location">
    <subcellularLocation>
        <location evidence="1">Cell membrane</location>
        <topology evidence="1">Multi-pass membrane protein</topology>
    </subcellularLocation>
    <subcellularLocation>
        <location evidence="7">Membrane</location>
        <topology evidence="7">Multi-pass membrane protein</topology>
    </subcellularLocation>
</comment>
<dbReference type="AlphaFoldDB" id="A0AAU9EFY7"/>
<dbReference type="InterPro" id="IPR001750">
    <property type="entry name" value="ND/Mrp_TM"/>
</dbReference>
<dbReference type="NCBIfam" id="NF009310">
    <property type="entry name" value="PRK12668.1"/>
    <property type="match status" value="1"/>
</dbReference>
<keyword evidence="5" id="KW-0560">Oxidoreductase</keyword>
<dbReference type="KEGG" id="dmp:FAK_31320"/>
<gene>
    <name evidence="10" type="ORF">FAK_31320</name>
</gene>
<protein>
    <submittedName>
        <fullName evidence="10">Na(+)/H(+) antiporter subunit D</fullName>
    </submittedName>
</protein>
<dbReference type="RefSeq" id="WP_338601367.1">
    <property type="nucleotide sequence ID" value="NZ_AP028679.1"/>
</dbReference>
<keyword evidence="3 7" id="KW-0812">Transmembrane</keyword>
<dbReference type="PANTHER" id="PTHR42682">
    <property type="entry name" value="HYDROGENASE-4 COMPONENT F"/>
    <property type="match status" value="1"/>
</dbReference>
<evidence type="ECO:0000259" key="9">
    <source>
        <dbReference type="Pfam" id="PF00361"/>
    </source>
</evidence>